<protein>
    <submittedName>
        <fullName evidence="10">Amino acid adenylation domain-containing protein</fullName>
    </submittedName>
</protein>
<evidence type="ECO:0000256" key="5">
    <source>
        <dbReference type="ARBA" id="ARBA00022737"/>
    </source>
</evidence>
<dbReference type="InterPro" id="IPR042099">
    <property type="entry name" value="ANL_N_sf"/>
</dbReference>
<keyword evidence="4" id="KW-0597">Phosphoprotein</keyword>
<dbReference type="InterPro" id="IPR010071">
    <property type="entry name" value="AA_adenyl_dom"/>
</dbReference>
<evidence type="ECO:0000256" key="7">
    <source>
        <dbReference type="ARBA" id="ARBA00023268"/>
    </source>
</evidence>
<keyword evidence="5" id="KW-0677">Repeat</keyword>
<keyword evidence="7" id="KW-0511">Multifunctional enzyme</keyword>
<comment type="cofactor">
    <cofactor evidence="1">
        <name>pantetheine 4'-phosphate</name>
        <dbReference type="ChEBI" id="CHEBI:47942"/>
    </cofactor>
</comment>
<dbReference type="Gene3D" id="3.40.50.980">
    <property type="match status" value="4"/>
</dbReference>
<dbReference type="EMBL" id="JBHUMM010000005">
    <property type="protein sequence ID" value="MFD2670653.1"/>
    <property type="molecule type" value="Genomic_DNA"/>
</dbReference>
<dbReference type="Gene3D" id="3.30.559.10">
    <property type="entry name" value="Chloramphenicol acetyltransferase-like domain"/>
    <property type="match status" value="2"/>
</dbReference>
<gene>
    <name evidence="10" type="ORF">ACFSUC_03400</name>
</gene>
<dbReference type="InterPro" id="IPR013216">
    <property type="entry name" value="Methyltransf_11"/>
</dbReference>
<dbReference type="InterPro" id="IPR029063">
    <property type="entry name" value="SAM-dependent_MTases_sf"/>
</dbReference>
<dbReference type="PROSITE" id="PS00012">
    <property type="entry name" value="PHOSPHOPANTETHEINE"/>
    <property type="match status" value="2"/>
</dbReference>
<dbReference type="InterPro" id="IPR001242">
    <property type="entry name" value="Condensation_dom"/>
</dbReference>
<evidence type="ECO:0000256" key="1">
    <source>
        <dbReference type="ARBA" id="ARBA00001957"/>
    </source>
</evidence>
<dbReference type="InterPro" id="IPR020845">
    <property type="entry name" value="AMP-binding_CS"/>
</dbReference>
<dbReference type="InterPro" id="IPR009081">
    <property type="entry name" value="PP-bd_ACP"/>
</dbReference>
<dbReference type="Proteomes" id="UP001597497">
    <property type="component" value="Unassembled WGS sequence"/>
</dbReference>
<feature type="compositionally biased region" description="Basic and acidic residues" evidence="8">
    <location>
        <begin position="2184"/>
        <end position="2195"/>
    </location>
</feature>
<dbReference type="Gene3D" id="3.40.50.150">
    <property type="entry name" value="Vaccinia Virus protein VP39"/>
    <property type="match status" value="1"/>
</dbReference>
<reference evidence="11" key="1">
    <citation type="journal article" date="2019" name="Int. J. Syst. Evol. Microbiol.">
        <title>The Global Catalogue of Microorganisms (GCM) 10K type strain sequencing project: providing services to taxonomists for standard genome sequencing and annotation.</title>
        <authorList>
            <consortium name="The Broad Institute Genomics Platform"/>
            <consortium name="The Broad Institute Genome Sequencing Center for Infectious Disease"/>
            <person name="Wu L."/>
            <person name="Ma J."/>
        </authorList>
    </citation>
    <scope>NUCLEOTIDE SEQUENCE [LARGE SCALE GENOMIC DNA]</scope>
    <source>
        <strain evidence="11">KCTC 33676</strain>
    </source>
</reference>
<dbReference type="PROSITE" id="PS50075">
    <property type="entry name" value="CARRIER"/>
    <property type="match status" value="2"/>
</dbReference>
<comment type="caution">
    <text evidence="10">The sequence shown here is derived from an EMBL/GenBank/DDBJ whole genome shotgun (WGS) entry which is preliminary data.</text>
</comment>
<dbReference type="NCBIfam" id="NF003417">
    <property type="entry name" value="PRK04813.1"/>
    <property type="match status" value="4"/>
</dbReference>
<dbReference type="PANTHER" id="PTHR45527:SF1">
    <property type="entry name" value="FATTY ACID SYNTHASE"/>
    <property type="match status" value="1"/>
</dbReference>
<organism evidence="10 11">
    <name type="scientific">Marinicrinis sediminis</name>
    <dbReference type="NCBI Taxonomy" id="1652465"/>
    <lineage>
        <taxon>Bacteria</taxon>
        <taxon>Bacillati</taxon>
        <taxon>Bacillota</taxon>
        <taxon>Bacilli</taxon>
        <taxon>Bacillales</taxon>
        <taxon>Paenibacillaceae</taxon>
    </lineage>
</organism>
<dbReference type="Pfam" id="PF13193">
    <property type="entry name" value="AMP-binding_C"/>
    <property type="match status" value="1"/>
</dbReference>
<dbReference type="NCBIfam" id="TIGR01733">
    <property type="entry name" value="AA-adenyl-dom"/>
    <property type="match status" value="1"/>
</dbReference>
<dbReference type="SMART" id="SM00823">
    <property type="entry name" value="PKS_PP"/>
    <property type="match status" value="2"/>
</dbReference>
<dbReference type="Gene3D" id="2.30.38.10">
    <property type="entry name" value="Luciferase, Domain 3"/>
    <property type="match status" value="1"/>
</dbReference>
<feature type="domain" description="Carrier" evidence="9">
    <location>
        <begin position="2249"/>
        <end position="2323"/>
    </location>
</feature>
<evidence type="ECO:0000256" key="6">
    <source>
        <dbReference type="ARBA" id="ARBA00023194"/>
    </source>
</evidence>
<feature type="region of interest" description="Disordered" evidence="8">
    <location>
        <begin position="2168"/>
        <end position="2195"/>
    </location>
</feature>
<dbReference type="InterPro" id="IPR036736">
    <property type="entry name" value="ACP-like_sf"/>
</dbReference>
<sequence>MIDPTMRATEAYQRSEAYWLSRLTGLETKTHLPSPFQVKRSVRTHQLTAHLSEELIASIQRVSRGKDISAYVFLLGAYYVWLHAHTDQEEVAVTVPVLAMQEGQQPSPSSCVVIPFQLDAQEPFRSLLGRLQQQLKEDWKHPYFPVDELVRSLHLTEPSELLASTMFGMTSIHGDKEMEKWLHLEDMELRWQLAGSEQGYQIQIAYDEGRFDEATIRSFVDRYIRLLSELLDEERKGIDRSIGELSVIDRTEAEQWLQKMNQTQAPYDEEGLMYQRFEQQAEQHPQQIAIYDGRGKMTYETLNERANQWAHLLREAGVGPGTYVAVLLERSAEMVIAVLAVLKAGGAYVPMEPGYPKGRVASIMQELQIRYVLTQFEVAKPLQSLFYSLDAMKAVLYMDVHASSPPVETLEMQTVEQLWDHIAERSYDSVTAGGFVSSYDGRPFSEQEVHQYHDHVMGIMAPHVHEKAEVLEIGCGAGLLTFSLCKRVQRVRAMDPSGETLRRNQNYADQHGLDQVEWMKGFAHELAELPLEASSMDVIVLASTVQFFPGFHYLSAVITELEGLLKPGGVLILADLLDLNQKTAYIESVHHYEKAHPEASGSKQQFDGELYVHERMLQDILKQTAQLELTECIYRNDAFQNELQYRFDAVIRKKGGSHAPLESNEQSEADLSAANLIQADLIQPDLGQSDLIRPELNQPESIQPNMNMAEDLNRTVHDSNAKGLPSLRWFTRGQAEQMPKHALAPAATSAHPAYCIFTSGSTGKPKGVIVQHRPVMNLLAWAERQFAFDSRDCVLFITSLCFDLSVFDLFGMLSFGGSIRMVKEEEIREPQRLLDILYEEPITFWDSAPAALQQLVPFMESERCRASRRISKLRLVFLSGDWIPLTLPEALKQTFDGVQVVSLGGATEATVWSNFYPIDKVSPDWASIPYGRPIQNARYYILNTRMEPCPVHVPGELYIGGECLAAGYTDVELTKERFVPDPFGTVPDSFATKVTDPQAVAGAHSEAGSSVMYRTGDLARWGADGNIEFLGRMDHQVKIRGYRIELGEIQAQLMKHDRMKWALVLDRVEHGGTKYLCAYYLCTGSDPGESELKACLGQQLPAYMIPSRFVRLDDVPVTPNGKLDRKALPDPLVTQAERESACTPPRNETEKEVAAIFEQVLGMPPGSVRVEDSFFELGGHSLSATTLIAAVYKQMQVQLALRDVFETATVEQLAKRLERKEKSEVVVIKPAPVSEVYPVTSSQKRLYILNELEGAQLSYNMPQLLELEGTLDLDRLERACRQLLERHESLRTSFEMQGDQFVQRVHEQVELTIERFSLEAASPQIETNRGASDLHAGMRQQMEQIVQQFVRPFDLGQAPLLRVGWVAIGANRAVLMMDMHHIVSDGVSMQLLIADTMALYQGETLDPLPLQYKDVAVWQQAQMESDLMKQHEAYWLQQYADDVPVLHLPTDFPRPPVQSFKGSAVRFTLDAKVTDRLRSLAAHTGATIYMVLLAGYTAWLSRYSGQDDIVVGSPIAGRSHGDVARIIGMFVNTLAVRTAPRGELSFCDYVEQVRDLSLATYEHQAYPFERLVEKLELQRNLSRNPLFDTMFTLQNMDQVKLEMDGMTIRPYEMTHQIAKVDLNLTVVEEADQLSFFMEYCTDLFREETVKRMMHHFCELLKDAAASPEKALSQLTMLTQEETRQLLVDFNQTATEYDREKTVHARLEEQAMRNPQATAICFEEKALSYQELNEAANRVAHGLLERGAGPGMIVGVMCERSLDMLVGLYGVMKSGAAYLPIDPAYPEERVKVLLADSDASLLLVQSHLTDRVSFDGFDGEVLLLGADAWIGYSATQPEQKVTSGDLAYVIYTSGSTGQPKGVMIEHRAVMNFMTGMAQRIPFAEHASIASLTTMSFDIFVLETLLPLSRGMKVVLASEEEAVDGLALEALNKRHSFEMMQTTPSRMTLLMERDRQATWLGQLKVLMLGGEPMSMALLERLRERTNARIFNMYGPTETTVWSSVEELTDATTITIGRPIANTQMVIVNEWRQLQPAGVAGELCIAGDGLARGYWKRETLTAEKFVPFPWSGDEVSVDEDLSSKELWDQRRMYHTGDLARWLPDGRLEHMGRIDHQVKIRGFRIELGEIEAMLLRHEAVREAVVIQVRDSQGESALAAYLVLHDRLEKDRDCEEAGSMSDSTVANEGPHEGEQGDQGDRISWRGYLTEWLPQYMIPAFFTVLTEMPLTPNGKVDRKALPNPQQGDEERVVVQPRNETEAVLAEVWANVLKLEEVSVMDSFFDLGGSSMKFIHVSSRLAERGRSVTIQELFQYVTIAELAPHVKQVREREMEGYETGEVAIHPNHFHSFSDSEEKREMMWGEVSAIRFPDRLDPSWIEQVLRILMNRHDILQLRSIRTADGWKQRIVEWDGSVPFEVIDIRHIPQEERMERLADMAWSMESALDVQEGPLLLFRLLDGGDQEPSTLVYAMHHFCFDQISIHIFMKEFMLLIQQQRENRTFQLPPRTATYMELMKAMQAYADSDACREQMDYWLPLANGEGVDIPLEMPVSACTEWTIGMTQHEIDIQGLLKELNRQPGIQLNDVLIYAFLKGYQKWSGQTQLMMNLFDTGRYPYEEGLELSNTIGWMAGKYPVRFELSGSDSILDELRDVARQRKQIPQDNSYSLLRYAHQDDHIRAQMQHIRDAQVNFNFIGQFDEEMHTDWLHEVTPIPLPEKQKVNSSLQDRDLLNVGSQVQGQRLHLYWFYIAGLISRESIDQLASWMHEEIERVGLELGKHEGVGI</sequence>
<feature type="domain" description="Carrier" evidence="9">
    <location>
        <begin position="1144"/>
        <end position="1221"/>
    </location>
</feature>
<evidence type="ECO:0000256" key="3">
    <source>
        <dbReference type="ARBA" id="ARBA00022450"/>
    </source>
</evidence>
<dbReference type="SUPFAM" id="SSF53335">
    <property type="entry name" value="S-adenosyl-L-methionine-dependent methyltransferases"/>
    <property type="match status" value="1"/>
</dbReference>
<dbReference type="Pfam" id="PF00501">
    <property type="entry name" value="AMP-binding"/>
    <property type="match status" value="3"/>
</dbReference>
<dbReference type="SUPFAM" id="SSF47336">
    <property type="entry name" value="ACP-like"/>
    <property type="match status" value="2"/>
</dbReference>
<dbReference type="PROSITE" id="PS00455">
    <property type="entry name" value="AMP_BINDING"/>
    <property type="match status" value="1"/>
</dbReference>
<dbReference type="CDD" id="cd02440">
    <property type="entry name" value="AdoMet_MTases"/>
    <property type="match status" value="1"/>
</dbReference>
<accession>A0ABW5R6L9</accession>
<dbReference type="Gene3D" id="3.30.559.30">
    <property type="entry name" value="Nonribosomal peptide synthetase, condensation domain"/>
    <property type="match status" value="3"/>
</dbReference>
<dbReference type="Pfam" id="PF08241">
    <property type="entry name" value="Methyltransf_11"/>
    <property type="match status" value="1"/>
</dbReference>
<dbReference type="InterPro" id="IPR000873">
    <property type="entry name" value="AMP-dep_synth/lig_dom"/>
</dbReference>
<evidence type="ECO:0000256" key="2">
    <source>
        <dbReference type="ARBA" id="ARBA00006432"/>
    </source>
</evidence>
<comment type="similarity">
    <text evidence="2">Belongs to the ATP-dependent AMP-binding enzyme family.</text>
</comment>
<dbReference type="Gene3D" id="3.40.50.12780">
    <property type="entry name" value="N-terminal domain of ligase-like"/>
    <property type="match status" value="1"/>
</dbReference>
<evidence type="ECO:0000313" key="11">
    <source>
        <dbReference type="Proteomes" id="UP001597497"/>
    </source>
</evidence>
<dbReference type="PANTHER" id="PTHR45527">
    <property type="entry name" value="NONRIBOSOMAL PEPTIDE SYNTHETASE"/>
    <property type="match status" value="1"/>
</dbReference>
<dbReference type="Pfam" id="PF00550">
    <property type="entry name" value="PP-binding"/>
    <property type="match status" value="2"/>
</dbReference>
<keyword evidence="11" id="KW-1185">Reference proteome</keyword>
<dbReference type="InterPro" id="IPR006162">
    <property type="entry name" value="Ppantetheine_attach_site"/>
</dbReference>
<dbReference type="InterPro" id="IPR020806">
    <property type="entry name" value="PKS_PP-bd"/>
</dbReference>
<evidence type="ECO:0000259" key="9">
    <source>
        <dbReference type="PROSITE" id="PS50075"/>
    </source>
</evidence>
<dbReference type="Gene3D" id="1.10.1200.10">
    <property type="entry name" value="ACP-like"/>
    <property type="match status" value="2"/>
</dbReference>
<name>A0ABW5R6L9_9BACL</name>
<dbReference type="CDD" id="cd19531">
    <property type="entry name" value="LCL_NRPS-like"/>
    <property type="match status" value="1"/>
</dbReference>
<proteinExistence type="inferred from homology"/>
<evidence type="ECO:0000256" key="8">
    <source>
        <dbReference type="SAM" id="MobiDB-lite"/>
    </source>
</evidence>
<dbReference type="RefSeq" id="WP_379928068.1">
    <property type="nucleotide sequence ID" value="NZ_JBHUMM010000005.1"/>
</dbReference>
<dbReference type="InterPro" id="IPR023213">
    <property type="entry name" value="CAT-like_dom_sf"/>
</dbReference>
<dbReference type="CDD" id="cd05930">
    <property type="entry name" value="A_NRPS"/>
    <property type="match status" value="2"/>
</dbReference>
<keyword evidence="3" id="KW-0596">Phosphopantetheine</keyword>
<dbReference type="InterPro" id="IPR045851">
    <property type="entry name" value="AMP-bd_C_sf"/>
</dbReference>
<dbReference type="SUPFAM" id="SSF56801">
    <property type="entry name" value="Acetyl-CoA synthetase-like"/>
    <property type="match status" value="2"/>
</dbReference>
<evidence type="ECO:0000313" key="10">
    <source>
        <dbReference type="EMBL" id="MFD2670653.1"/>
    </source>
</evidence>
<dbReference type="InterPro" id="IPR025110">
    <property type="entry name" value="AMP-bd_C"/>
</dbReference>
<evidence type="ECO:0000256" key="4">
    <source>
        <dbReference type="ARBA" id="ARBA00022553"/>
    </source>
</evidence>
<dbReference type="Gene3D" id="3.30.300.30">
    <property type="match status" value="2"/>
</dbReference>
<dbReference type="SUPFAM" id="SSF52777">
    <property type="entry name" value="CoA-dependent acyltransferases"/>
    <property type="match status" value="5"/>
</dbReference>
<keyword evidence="6" id="KW-0045">Antibiotic biosynthesis</keyword>
<dbReference type="Pfam" id="PF00668">
    <property type="entry name" value="Condensation"/>
    <property type="match status" value="3"/>
</dbReference>